<dbReference type="EMBL" id="KU356691">
    <property type="protein sequence ID" value="AMD43490.1"/>
    <property type="molecule type" value="Genomic_DNA"/>
</dbReference>
<evidence type="ECO:0000313" key="2">
    <source>
        <dbReference type="Proteomes" id="UP000225746"/>
    </source>
</evidence>
<sequence length="129" mass="14032">MNYSDIKLLPLPEGESSSFGNYEVHDNETMIEYARANVLHHTAPLQAEVEALWAEVAEWKRVASAQAELHGEAEARAEQLAKTLRSSADVLERLAFAIPAPNTHTPQLVELAIAMRTTALAALAKVGEG</sequence>
<reference evidence="1 2" key="1">
    <citation type="journal article" date="2017" name="BMC Genomics">
        <title>Three novel Pseudomonas phages isolated from composting provide insights into the evolution and diversity of tailed phages.</title>
        <authorList>
            <person name="Amgarten D."/>
            <person name="Martins L.F."/>
            <person name="Lombardi K.C."/>
            <person name="Antunes L.P."/>
            <person name="de Souza A.P.S."/>
            <person name="Nicastro G.G."/>
            <person name="Kitajima E.W."/>
            <person name="Quaggio R.B."/>
            <person name="Upton C."/>
            <person name="Setubal J.C."/>
            <person name="da Silva A.M."/>
        </authorList>
    </citation>
    <scope>NUCLEOTIDE SEQUENCE [LARGE SCALE GENOMIC DNA]</scope>
</reference>
<proteinExistence type="predicted"/>
<protein>
    <submittedName>
        <fullName evidence="1">Uncharacterized protein</fullName>
    </submittedName>
</protein>
<evidence type="ECO:0000313" key="1">
    <source>
        <dbReference type="EMBL" id="AMD43490.1"/>
    </source>
</evidence>
<name>A0A1L2C9B1_9CAUD</name>
<organism evidence="1 2">
    <name type="scientific">Pseudomonas phage ZC08</name>
    <dbReference type="NCBI Taxonomy" id="1622116"/>
    <lineage>
        <taxon>Viruses</taxon>
        <taxon>Duplodnaviria</taxon>
        <taxon>Heunggongvirae</taxon>
        <taxon>Uroviricota</taxon>
        <taxon>Caudoviricetes</taxon>
        <taxon>Schitoviridae</taxon>
        <taxon>Zicotriavirus</taxon>
        <taxon>Zicotriavirus ZC08</taxon>
    </lineage>
</organism>
<accession>A0A1L2C9B1</accession>
<gene>
    <name evidence="1" type="ORF">ZC08_075</name>
</gene>
<keyword evidence="2" id="KW-1185">Reference proteome</keyword>
<dbReference type="Proteomes" id="UP000225746">
    <property type="component" value="Segment"/>
</dbReference>